<reference evidence="1 2" key="1">
    <citation type="submission" date="2021-01" db="EMBL/GenBank/DDBJ databases">
        <title>Whole genome shotgun sequence of Actinoplanes couchii NBRC 106145.</title>
        <authorList>
            <person name="Komaki H."/>
            <person name="Tamura T."/>
        </authorList>
    </citation>
    <scope>NUCLEOTIDE SEQUENCE [LARGE SCALE GENOMIC DNA]</scope>
    <source>
        <strain evidence="1 2">NBRC 106145</strain>
    </source>
</reference>
<keyword evidence="2" id="KW-1185">Reference proteome</keyword>
<evidence type="ECO:0000313" key="2">
    <source>
        <dbReference type="Proteomes" id="UP000612282"/>
    </source>
</evidence>
<protein>
    <submittedName>
        <fullName evidence="1">Uncharacterized protein</fullName>
    </submittedName>
</protein>
<comment type="caution">
    <text evidence="1">The sequence shown here is derived from an EMBL/GenBank/DDBJ whole genome shotgun (WGS) entry which is preliminary data.</text>
</comment>
<dbReference type="RefSeq" id="WP_203793954.1">
    <property type="nucleotide sequence ID" value="NZ_BAAAQE010000076.1"/>
</dbReference>
<accession>A0ABQ3X3C4</accession>
<evidence type="ECO:0000313" key="1">
    <source>
        <dbReference type="EMBL" id="GID53023.1"/>
    </source>
</evidence>
<proteinExistence type="predicted"/>
<name>A0ABQ3X3C4_9ACTN</name>
<dbReference type="Proteomes" id="UP000612282">
    <property type="component" value="Unassembled WGS sequence"/>
</dbReference>
<sequence>MTNNRPQPTAGTPQTPVAEPSRYAYFISVMDTARGGLRISQIEVFRVQRITTLQDVQDVQEMIRRDMHLPHASVLGCTLLRKVPASDAQGRQ</sequence>
<dbReference type="EMBL" id="BOMG01000026">
    <property type="protein sequence ID" value="GID53023.1"/>
    <property type="molecule type" value="Genomic_DNA"/>
</dbReference>
<organism evidence="1 2">
    <name type="scientific">Actinoplanes couchii</name>
    <dbReference type="NCBI Taxonomy" id="403638"/>
    <lineage>
        <taxon>Bacteria</taxon>
        <taxon>Bacillati</taxon>
        <taxon>Actinomycetota</taxon>
        <taxon>Actinomycetes</taxon>
        <taxon>Micromonosporales</taxon>
        <taxon>Micromonosporaceae</taxon>
        <taxon>Actinoplanes</taxon>
    </lineage>
</organism>
<gene>
    <name evidence="1" type="ORF">Aco03nite_014270</name>
</gene>